<evidence type="ECO:0008006" key="3">
    <source>
        <dbReference type="Google" id="ProtNLM"/>
    </source>
</evidence>
<dbReference type="OrthoDB" id="1163038at2"/>
<evidence type="ECO:0000313" key="1">
    <source>
        <dbReference type="EMBL" id="SEK14171.1"/>
    </source>
</evidence>
<evidence type="ECO:0000313" key="2">
    <source>
        <dbReference type="Proteomes" id="UP000198866"/>
    </source>
</evidence>
<reference evidence="2" key="1">
    <citation type="submission" date="2016-10" db="EMBL/GenBank/DDBJ databases">
        <authorList>
            <person name="Varghese N."/>
            <person name="Submissions S."/>
        </authorList>
    </citation>
    <scope>NUCLEOTIDE SEQUENCE [LARGE SCALE GENOMIC DNA]</scope>
    <source>
        <strain evidence="2">LMG 26031</strain>
    </source>
</reference>
<organism evidence="1 2">
    <name type="scientific">Paraburkholderia diazotrophica</name>
    <dbReference type="NCBI Taxonomy" id="667676"/>
    <lineage>
        <taxon>Bacteria</taxon>
        <taxon>Pseudomonadati</taxon>
        <taxon>Pseudomonadota</taxon>
        <taxon>Betaproteobacteria</taxon>
        <taxon>Burkholderiales</taxon>
        <taxon>Burkholderiaceae</taxon>
        <taxon>Paraburkholderia</taxon>
    </lineage>
</organism>
<gene>
    <name evidence="1" type="ORF">SAMN05192539_10897</name>
</gene>
<proteinExistence type="predicted"/>
<dbReference type="AlphaFoldDB" id="A0A1H7EJW2"/>
<name>A0A1H7EJW2_9BURK</name>
<accession>A0A1H7EJW2</accession>
<protein>
    <recommendedName>
        <fullName evidence="3">ABM domain-containing protein</fullName>
    </recommendedName>
</protein>
<dbReference type="STRING" id="667676.SAMN05192539_10897"/>
<dbReference type="Proteomes" id="UP000198866">
    <property type="component" value="Unassembled WGS sequence"/>
</dbReference>
<keyword evidence="2" id="KW-1185">Reference proteome</keyword>
<sequence>MVYLQITLKIAAANRAAAVGVYKKYKAAFLNTIAGAKSKELLVREQDVQVLHGFDTEENAKAYLESALFSADVVGGLKPLLDDVPDVRIYQAA</sequence>
<dbReference type="EMBL" id="FNYE01000089">
    <property type="protein sequence ID" value="SEK14171.1"/>
    <property type="molecule type" value="Genomic_DNA"/>
</dbReference>
<dbReference type="RefSeq" id="WP_090874144.1">
    <property type="nucleotide sequence ID" value="NZ_FNYE01000089.1"/>
</dbReference>